<accession>A0A7Y0ERQ2</accession>
<dbReference type="InterPro" id="IPR025420">
    <property type="entry name" value="DUF4143"/>
</dbReference>
<evidence type="ECO:0000313" key="2">
    <source>
        <dbReference type="EMBL" id="NMM95204.1"/>
    </source>
</evidence>
<dbReference type="AlphaFoldDB" id="A0A7Y0ERQ2"/>
<evidence type="ECO:0000259" key="1">
    <source>
        <dbReference type="Pfam" id="PF13635"/>
    </source>
</evidence>
<proteinExistence type="predicted"/>
<reference evidence="2 3" key="1">
    <citation type="submission" date="2020-02" db="EMBL/GenBank/DDBJ databases">
        <title>Characterization of phylogenetic diversity of novel bifidobacterial species isolated in Czech ZOOs.</title>
        <authorList>
            <person name="Lugli G.A."/>
            <person name="Vera N.B."/>
            <person name="Ventura M."/>
        </authorList>
    </citation>
    <scope>NUCLEOTIDE SEQUENCE [LARGE SCALE GENOMIC DNA]</scope>
    <source>
        <strain evidence="2 3">DSM 109957</strain>
    </source>
</reference>
<evidence type="ECO:0000313" key="3">
    <source>
        <dbReference type="Proteomes" id="UP000532194"/>
    </source>
</evidence>
<name>A0A7Y0ERQ2_9BIFI</name>
<comment type="caution">
    <text evidence="2">The sequence shown here is derived from an EMBL/GenBank/DDBJ whole genome shotgun (WGS) entry which is preliminary data.</text>
</comment>
<dbReference type="Pfam" id="PF13635">
    <property type="entry name" value="DUF4143"/>
    <property type="match status" value="1"/>
</dbReference>
<feature type="domain" description="DUF4143" evidence="1">
    <location>
        <begin position="15"/>
        <end position="49"/>
    </location>
</feature>
<sequence>MSKVVQRYVDAHDVAQVIDLHYFNTNRLGEVDFVVQDGATVIPIEVKSGNDWKRHKALDNMLAVSDWHLNDAYVLCKGNIEQDGAITYVPLYMSMFIKPCPRPASMIHTVDLSAL</sequence>
<keyword evidence="3" id="KW-1185">Reference proteome</keyword>
<protein>
    <submittedName>
        <fullName evidence="2">ATPase</fullName>
    </submittedName>
</protein>
<dbReference type="Proteomes" id="UP000532194">
    <property type="component" value="Unassembled WGS sequence"/>
</dbReference>
<gene>
    <name evidence="2" type="ORF">G1C95_2392</name>
</gene>
<dbReference type="EMBL" id="JAAIII010000011">
    <property type="protein sequence ID" value="NMM95204.1"/>
    <property type="molecule type" value="Genomic_DNA"/>
</dbReference>
<organism evidence="2 3">
    <name type="scientific">Bifidobacterium oedipodis</name>
    <dbReference type="NCBI Taxonomy" id="2675322"/>
    <lineage>
        <taxon>Bacteria</taxon>
        <taxon>Bacillati</taxon>
        <taxon>Actinomycetota</taxon>
        <taxon>Actinomycetes</taxon>
        <taxon>Bifidobacteriales</taxon>
        <taxon>Bifidobacteriaceae</taxon>
        <taxon>Bifidobacterium</taxon>
    </lineage>
</organism>